<dbReference type="PANTHER" id="PTHR30244:SF34">
    <property type="entry name" value="DTDP-4-AMINO-4,6-DIDEOXYGALACTOSE TRANSAMINASE"/>
    <property type="match status" value="1"/>
</dbReference>
<protein>
    <recommendedName>
        <fullName evidence="14">UDP-4-amino-4-deoxy-L-arabinose--oxoglutarate aminotransferase</fullName>
        <ecNumber evidence="14">2.6.1.87</ecNumber>
    </recommendedName>
    <alternativeName>
        <fullName evidence="14">UDP-(beta-L-threo-pentapyranosyl-4''-ulose diphosphate) aminotransferase</fullName>
        <shortName evidence="14">UDP-Ara4O aminotransferase</shortName>
    </alternativeName>
    <alternativeName>
        <fullName evidence="14">UDP-4-amino-4-deoxy-L-arabinose aminotransferase</fullName>
    </alternativeName>
</protein>
<keyword evidence="2 14" id="KW-0444">Lipid biosynthesis</keyword>
<comment type="similarity">
    <text evidence="13 14">Belongs to the DegT/DnrJ/EryC1 family. ArnB subfamily.</text>
</comment>
<dbReference type="FunFam" id="3.40.640.10:FF:000040">
    <property type="entry name" value="UDP-4-amino-4-deoxy-L-arabinose--oxoglutarate aminotransferase"/>
    <property type="match status" value="1"/>
</dbReference>
<dbReference type="InterPro" id="IPR015421">
    <property type="entry name" value="PyrdxlP-dep_Trfase_major"/>
</dbReference>
<keyword evidence="4 14" id="KW-0032">Aminotransferase</keyword>
<evidence type="ECO:0000256" key="4">
    <source>
        <dbReference type="ARBA" id="ARBA00022576"/>
    </source>
</evidence>
<dbReference type="InterPro" id="IPR015422">
    <property type="entry name" value="PyrdxlP-dep_Trfase_small"/>
</dbReference>
<keyword evidence="5 14" id="KW-0808">Transferase</keyword>
<dbReference type="GO" id="GO:0009245">
    <property type="term" value="P:lipid A biosynthetic process"/>
    <property type="evidence" value="ECO:0007669"/>
    <property type="project" value="UniProtKB-KW"/>
</dbReference>
<dbReference type="Pfam" id="PF01041">
    <property type="entry name" value="DegT_DnrJ_EryC1"/>
    <property type="match status" value="1"/>
</dbReference>
<dbReference type="CDD" id="cd00616">
    <property type="entry name" value="AHBA_syn"/>
    <property type="match status" value="1"/>
</dbReference>
<dbReference type="GO" id="GO:0016020">
    <property type="term" value="C:membrane"/>
    <property type="evidence" value="ECO:0007669"/>
    <property type="project" value="GOC"/>
</dbReference>
<evidence type="ECO:0000256" key="7">
    <source>
        <dbReference type="ARBA" id="ARBA00022985"/>
    </source>
</evidence>
<evidence type="ECO:0000256" key="11">
    <source>
        <dbReference type="ARBA" id="ARBA00057776"/>
    </source>
</evidence>
<dbReference type="KEGG" id="pman:OU5_0509"/>
<evidence type="ECO:0000256" key="16">
    <source>
        <dbReference type="PIRSR" id="PIRSR000390-2"/>
    </source>
</evidence>
<dbReference type="UniPathway" id="UPA00030"/>
<evidence type="ECO:0000256" key="3">
    <source>
        <dbReference type="ARBA" id="ARBA00022556"/>
    </source>
</evidence>
<dbReference type="PIRSF" id="PIRSF000390">
    <property type="entry name" value="PLP_StrS"/>
    <property type="match status" value="1"/>
</dbReference>
<evidence type="ECO:0000313" key="18">
    <source>
        <dbReference type="Proteomes" id="UP000026913"/>
    </source>
</evidence>
<evidence type="ECO:0000256" key="2">
    <source>
        <dbReference type="ARBA" id="ARBA00022516"/>
    </source>
</evidence>
<dbReference type="HAMAP" id="MF_01167">
    <property type="entry name" value="ArnB_transfer"/>
    <property type="match status" value="1"/>
</dbReference>
<dbReference type="FunFam" id="3.90.1150.10:FF:000030">
    <property type="entry name" value="UDP-4-amino-4-deoxy-L-arabinose--oxoglutarate aminotransferase"/>
    <property type="match status" value="1"/>
</dbReference>
<dbReference type="HOGENOM" id="CLU_033332_0_3_6"/>
<dbReference type="SUPFAM" id="SSF53383">
    <property type="entry name" value="PLP-dependent transferases"/>
    <property type="match status" value="1"/>
</dbReference>
<evidence type="ECO:0000256" key="12">
    <source>
        <dbReference type="ARBA" id="ARBA00060687"/>
    </source>
</evidence>
<keyword evidence="6 14" id="KW-0663">Pyridoxal phosphate</keyword>
<dbReference type="Gene3D" id="3.40.640.10">
    <property type="entry name" value="Type I PLP-dependent aspartate aminotransferase-like (Major domain)"/>
    <property type="match status" value="1"/>
</dbReference>
<feature type="active site" description="Proton acceptor" evidence="15">
    <location>
        <position position="226"/>
    </location>
</feature>
<name>A0A024E5H8_9PSED</name>
<evidence type="ECO:0000256" key="1">
    <source>
        <dbReference type="ARBA" id="ARBA00001933"/>
    </source>
</evidence>
<evidence type="ECO:0000256" key="8">
    <source>
        <dbReference type="ARBA" id="ARBA00023098"/>
    </source>
</evidence>
<dbReference type="InterPro" id="IPR015424">
    <property type="entry name" value="PyrdxlP-dep_Trfase"/>
</dbReference>
<evidence type="ECO:0000256" key="15">
    <source>
        <dbReference type="PIRSR" id="PIRSR000390-1"/>
    </source>
</evidence>
<accession>A0A024E5H8</accession>
<sequence length="425" mass="46790">MGRHAAGRGPESQLMASCSGSQPLENTLLSAILLKEAVRPEILMNEAFLPFSRPTIGDEEIAAVEQVLRSGWITTGPKTQQLEEQFAHYVGCRHAVALSSATGGMHITLLALGIGPGDEVITPSQTWVSTANMICLLGAKPVFVDVDRDTLMCDLASIEAAITPRTRAIIPVHYAGAAFDLDPLYALADKHGIPIIEDAAHAAGTFYKGRHVGAKGTAIFSFHAIKNMTCAEGAMFVSDDTALANRVRMLKFHGLGVDAYDRLTHGRRPQAQVMEPGFKYNLADINAAIALVQLERLGAINAKRTELARTYLQRLEGLPVQPLAIPTYPQRHAWHLFVLRIDAERCGMDRDAFMRALQEQNIGTGIHFIATHLHSWYRQRFPDLHLPNTEWNSERLCSIPLFPDMTTDDVNRVVDAIENTLEKSL</sequence>
<proteinExistence type="inferred from homology"/>
<comment type="cofactor">
    <cofactor evidence="1 14">
        <name>pyridoxal 5'-phosphate</name>
        <dbReference type="ChEBI" id="CHEBI:597326"/>
    </cofactor>
</comment>
<keyword evidence="7 14" id="KW-0448">Lipopolysaccharide biosynthesis</keyword>
<dbReference type="AlphaFoldDB" id="A0A024E5H8"/>
<dbReference type="NCBIfam" id="NF008658">
    <property type="entry name" value="PRK11658.1"/>
    <property type="match status" value="1"/>
</dbReference>
<comment type="function">
    <text evidence="11 14">Catalyzes the conversion of UDP-4-keto-arabinose (UDP-Ara4O) to UDP-4-amino-4-deoxy-L-arabinose (UDP-L-Ara4N). The modified arabinose is attached to lipid A and is required for resistance to polymyxin and cationic antimicrobial peptides.</text>
</comment>
<keyword evidence="9 14" id="KW-0046">Antibiotic resistance</keyword>
<comment type="pathway">
    <text evidence="14">Bacterial outer membrane biogenesis; lipopolysaccharide biosynthesis.</text>
</comment>
<dbReference type="GO" id="GO:0030170">
    <property type="term" value="F:pyridoxal phosphate binding"/>
    <property type="evidence" value="ECO:0007669"/>
    <property type="project" value="TreeGrafter"/>
</dbReference>
<keyword evidence="3 14" id="KW-0441">Lipid A biosynthesis</keyword>
<dbReference type="EMBL" id="CP005960">
    <property type="protein sequence ID" value="AHZ67588.1"/>
    <property type="molecule type" value="Genomic_DNA"/>
</dbReference>
<organism evidence="17 18">
    <name type="scientific">Pseudomonas mandelii JR-1</name>
    <dbReference type="NCBI Taxonomy" id="1147786"/>
    <lineage>
        <taxon>Bacteria</taxon>
        <taxon>Pseudomonadati</taxon>
        <taxon>Pseudomonadota</taxon>
        <taxon>Gammaproteobacteria</taxon>
        <taxon>Pseudomonadales</taxon>
        <taxon>Pseudomonadaceae</taxon>
        <taxon>Pseudomonas</taxon>
    </lineage>
</organism>
<comment type="pathway">
    <text evidence="12 14">Nucleotide-sugar biosynthesis; UDP-4-deoxy-4-formamido-beta-L-arabinose biosynthesis; UDP-4-deoxy-4-formamido-beta-L-arabinose from UDP-alpha-D-glucuronate: step 2/3.</text>
</comment>
<evidence type="ECO:0000256" key="13">
    <source>
        <dbReference type="ARBA" id="ARBA00061345"/>
    </source>
</evidence>
<evidence type="ECO:0000256" key="9">
    <source>
        <dbReference type="ARBA" id="ARBA00023251"/>
    </source>
</evidence>
<dbReference type="GO" id="GO:0046677">
    <property type="term" value="P:response to antibiotic"/>
    <property type="evidence" value="ECO:0007669"/>
    <property type="project" value="UniProtKB-KW"/>
</dbReference>
<evidence type="ECO:0000313" key="17">
    <source>
        <dbReference type="EMBL" id="AHZ67588.1"/>
    </source>
</evidence>
<feature type="modified residue" description="N6-(pyridoxal phosphate)lysine" evidence="14 16">
    <location>
        <position position="226"/>
    </location>
</feature>
<comment type="subunit">
    <text evidence="14">Homodimer.</text>
</comment>
<dbReference type="GO" id="GO:0009103">
    <property type="term" value="P:lipopolysaccharide biosynthetic process"/>
    <property type="evidence" value="ECO:0007669"/>
    <property type="project" value="UniProtKB-UniRule"/>
</dbReference>
<keyword evidence="8 14" id="KW-0443">Lipid metabolism</keyword>
<evidence type="ECO:0000256" key="14">
    <source>
        <dbReference type="HAMAP-Rule" id="MF_01167"/>
    </source>
</evidence>
<dbReference type="PANTHER" id="PTHR30244">
    <property type="entry name" value="TRANSAMINASE"/>
    <property type="match status" value="1"/>
</dbReference>
<dbReference type="Proteomes" id="UP000026913">
    <property type="component" value="Chromosome"/>
</dbReference>
<reference evidence="17 18" key="1">
    <citation type="journal article" date="2012" name="J. Bacteriol.">
        <title>Genome sequence of cold-adapted Pseudomonas mandelii strain JR-1.</title>
        <authorList>
            <person name="Jang S.H."/>
            <person name="Kim J."/>
            <person name="Kim J."/>
            <person name="Hong S."/>
            <person name="Lee C."/>
        </authorList>
    </citation>
    <scope>NUCLEOTIDE SEQUENCE [LARGE SCALE GENOMIC DNA]</scope>
    <source>
        <strain evidence="17 18">JR-1</strain>
    </source>
</reference>
<dbReference type="InterPro" id="IPR000653">
    <property type="entry name" value="DegT/StrS_aminotransferase"/>
</dbReference>
<evidence type="ECO:0000256" key="6">
    <source>
        <dbReference type="ARBA" id="ARBA00022898"/>
    </source>
</evidence>
<dbReference type="EC" id="2.6.1.87" evidence="14"/>
<dbReference type="InterPro" id="IPR022850">
    <property type="entry name" value="ArnB_NH2Trfase"/>
</dbReference>
<evidence type="ECO:0000256" key="10">
    <source>
        <dbReference type="ARBA" id="ARBA00050493"/>
    </source>
</evidence>
<evidence type="ECO:0000256" key="5">
    <source>
        <dbReference type="ARBA" id="ARBA00022679"/>
    </source>
</evidence>
<dbReference type="UniPathway" id="UPA00032">
    <property type="reaction ID" value="UER00493"/>
</dbReference>
<comment type="catalytic activity">
    <reaction evidence="10 14">
        <text>UDP-4-amino-4-deoxy-beta-L-arabinose + 2-oxoglutarate = UDP-beta-L-threo-pentopyranos-4-ulose + L-glutamate</text>
        <dbReference type="Rhea" id="RHEA:24710"/>
        <dbReference type="ChEBI" id="CHEBI:16810"/>
        <dbReference type="ChEBI" id="CHEBI:29985"/>
        <dbReference type="ChEBI" id="CHEBI:58708"/>
        <dbReference type="ChEBI" id="CHEBI:58710"/>
        <dbReference type="EC" id="2.6.1.87"/>
    </reaction>
</comment>
<dbReference type="GO" id="GO:0099620">
    <property type="term" value="F:UDP-4-amino-4-deoxy-L-arabinose aminotransferase"/>
    <property type="evidence" value="ECO:0007669"/>
    <property type="project" value="UniProtKB-EC"/>
</dbReference>
<dbReference type="Gene3D" id="3.90.1150.10">
    <property type="entry name" value="Aspartate Aminotransferase, domain 1"/>
    <property type="match status" value="1"/>
</dbReference>
<gene>
    <name evidence="14 17" type="primary">arnB</name>
    <name evidence="17" type="ORF">OU5_0509</name>
</gene>